<dbReference type="InterPro" id="IPR035587">
    <property type="entry name" value="DUS-like_FMN-bd"/>
</dbReference>
<dbReference type="Proteomes" id="UP000294980">
    <property type="component" value="Unassembled WGS sequence"/>
</dbReference>
<keyword evidence="12" id="KW-0547">Nucleotide-binding</keyword>
<dbReference type="InterPro" id="IPR042270">
    <property type="entry name" value="DusC_C"/>
</dbReference>
<dbReference type="Gene3D" id="1.20.225.30">
    <property type="entry name" value="Dihydrouridine synthase, C-terminal recognition domain"/>
    <property type="match status" value="1"/>
</dbReference>
<evidence type="ECO:0000256" key="8">
    <source>
        <dbReference type="ARBA" id="ARBA00023002"/>
    </source>
</evidence>
<proteinExistence type="inferred from homology"/>
<dbReference type="InterPro" id="IPR001269">
    <property type="entry name" value="DUS_fam"/>
</dbReference>
<evidence type="ECO:0000313" key="15">
    <source>
        <dbReference type="Proteomes" id="UP000294980"/>
    </source>
</evidence>
<comment type="catalytic activity">
    <reaction evidence="9">
        <text>5,6-dihydrouridine(16) in tRNA + NADP(+) = uridine(16) in tRNA + NADPH + H(+)</text>
        <dbReference type="Rhea" id="RHEA:53376"/>
        <dbReference type="Rhea" id="RHEA-COMP:13543"/>
        <dbReference type="Rhea" id="RHEA-COMP:13544"/>
        <dbReference type="ChEBI" id="CHEBI:15378"/>
        <dbReference type="ChEBI" id="CHEBI:57783"/>
        <dbReference type="ChEBI" id="CHEBI:58349"/>
        <dbReference type="ChEBI" id="CHEBI:65315"/>
        <dbReference type="ChEBI" id="CHEBI:74443"/>
    </reaction>
</comment>
<feature type="binding site" evidence="9">
    <location>
        <begin position="218"/>
        <end position="220"/>
    </location>
    <ligand>
        <name>FMN</name>
        <dbReference type="ChEBI" id="CHEBI:58210"/>
    </ligand>
</feature>
<keyword evidence="8 9" id="KW-0560">Oxidoreductase</keyword>
<evidence type="ECO:0000256" key="11">
    <source>
        <dbReference type="PIRSR" id="PIRSR006621-1"/>
    </source>
</evidence>
<evidence type="ECO:0000256" key="2">
    <source>
        <dbReference type="ARBA" id="ARBA00022555"/>
    </source>
</evidence>
<feature type="binding site" evidence="9 12">
    <location>
        <begin position="242"/>
        <end position="243"/>
    </location>
    <ligand>
        <name>FMN</name>
        <dbReference type="ChEBI" id="CHEBI:58210"/>
    </ligand>
</feature>
<dbReference type="GO" id="GO:0102262">
    <property type="term" value="F:tRNA-dihydrouridine16 synthase activity"/>
    <property type="evidence" value="ECO:0007669"/>
    <property type="project" value="RHEA"/>
</dbReference>
<keyword evidence="2 9" id="KW-0820">tRNA-binding</keyword>
<comment type="catalytic activity">
    <reaction evidence="9">
        <text>5,6-dihydrouridine(16) in tRNA + NAD(+) = uridine(16) in tRNA + NADH + H(+)</text>
        <dbReference type="Rhea" id="RHEA:53380"/>
        <dbReference type="Rhea" id="RHEA-COMP:13543"/>
        <dbReference type="Rhea" id="RHEA-COMP:13544"/>
        <dbReference type="ChEBI" id="CHEBI:15378"/>
        <dbReference type="ChEBI" id="CHEBI:57540"/>
        <dbReference type="ChEBI" id="CHEBI:57945"/>
        <dbReference type="ChEBI" id="CHEBI:65315"/>
        <dbReference type="ChEBI" id="CHEBI:74443"/>
    </reaction>
</comment>
<evidence type="ECO:0000256" key="12">
    <source>
        <dbReference type="PIRSR" id="PIRSR006621-2"/>
    </source>
</evidence>
<comment type="cofactor">
    <cofactor evidence="1 9 10 12">
        <name>FMN</name>
        <dbReference type="ChEBI" id="CHEBI:58210"/>
    </cofactor>
</comment>
<dbReference type="Pfam" id="PF01207">
    <property type="entry name" value="Dus"/>
    <property type="match status" value="1"/>
</dbReference>
<evidence type="ECO:0000256" key="9">
    <source>
        <dbReference type="HAMAP-Rule" id="MF_02043"/>
    </source>
</evidence>
<evidence type="ECO:0000256" key="4">
    <source>
        <dbReference type="ARBA" id="ARBA00022643"/>
    </source>
</evidence>
<dbReference type="CDD" id="cd02801">
    <property type="entry name" value="DUS_like_FMN"/>
    <property type="match status" value="1"/>
</dbReference>
<dbReference type="InterPro" id="IPR018517">
    <property type="entry name" value="tRNA_hU_synthase_CS"/>
</dbReference>
<evidence type="ECO:0000256" key="7">
    <source>
        <dbReference type="ARBA" id="ARBA00022884"/>
    </source>
</evidence>
<keyword evidence="4 9" id="KW-0288">FMN</keyword>
<feature type="binding site" evidence="9 12">
    <location>
        <position position="87"/>
    </location>
    <ligand>
        <name>FMN</name>
        <dbReference type="ChEBI" id="CHEBI:58210"/>
    </ligand>
</feature>
<dbReference type="InterPro" id="IPR013785">
    <property type="entry name" value="Aldolase_TIM"/>
</dbReference>
<evidence type="ECO:0000256" key="10">
    <source>
        <dbReference type="PIRNR" id="PIRNR006621"/>
    </source>
</evidence>
<gene>
    <name evidence="9" type="primary">dusC</name>
    <name evidence="14" type="ORF">EV688_10257</name>
</gene>
<evidence type="ECO:0000256" key="6">
    <source>
        <dbReference type="ARBA" id="ARBA00022857"/>
    </source>
</evidence>
<feature type="binding site" evidence="9 12">
    <location>
        <position position="158"/>
    </location>
    <ligand>
        <name>FMN</name>
        <dbReference type="ChEBI" id="CHEBI:58210"/>
    </ligand>
</feature>
<comment type="caution">
    <text evidence="14">The sequence shown here is derived from an EMBL/GenBank/DDBJ whole genome shotgun (WGS) entry which is preliminary data.</text>
</comment>
<keyword evidence="5 9" id="KW-0819">tRNA processing</keyword>
<feature type="site" description="Interacts with tRNA; defines subfamily-specific binding signature" evidence="9">
    <location>
        <position position="297"/>
    </location>
</feature>
<dbReference type="GO" id="GO:0000049">
    <property type="term" value="F:tRNA binding"/>
    <property type="evidence" value="ECO:0007669"/>
    <property type="project" value="UniProtKB-UniRule"/>
</dbReference>
<dbReference type="PIRSF" id="PIRSF006621">
    <property type="entry name" value="Dus"/>
    <property type="match status" value="1"/>
</dbReference>
<accession>A0A4V2SC11</accession>
<feature type="site" description="Interacts with tRNA" evidence="9">
    <location>
        <position position="114"/>
    </location>
</feature>
<comment type="caution">
    <text evidence="9">Lacks conserved residue(s) required for the propagation of feature annotation.</text>
</comment>
<evidence type="ECO:0000313" key="14">
    <source>
        <dbReference type="EMBL" id="TCO77600.1"/>
    </source>
</evidence>
<dbReference type="PANTHER" id="PTHR45846:SF1">
    <property type="entry name" value="TRNA-DIHYDROURIDINE(47) SYNTHASE [NAD(P)(+)]-LIKE"/>
    <property type="match status" value="1"/>
</dbReference>
<reference evidence="14 15" key="1">
    <citation type="submission" date="2019-03" db="EMBL/GenBank/DDBJ databases">
        <title>Genomic Encyclopedia of Type Strains, Phase IV (KMG-IV): sequencing the most valuable type-strain genomes for metagenomic binning, comparative biology and taxonomic classification.</title>
        <authorList>
            <person name="Goeker M."/>
        </authorList>
    </citation>
    <scope>NUCLEOTIDE SEQUENCE [LARGE SCALE GENOMIC DNA]</scope>
    <source>
        <strain evidence="14 15">DSM 23344</strain>
    </source>
</reference>
<comment type="similarity">
    <text evidence="10">Belongs to the dus family.</text>
</comment>
<comment type="similarity">
    <text evidence="9">Belongs to the Dus family. DusC subfamily.</text>
</comment>
<evidence type="ECO:0000256" key="1">
    <source>
        <dbReference type="ARBA" id="ARBA00001917"/>
    </source>
</evidence>
<dbReference type="HAMAP" id="MF_02043">
    <property type="entry name" value="DusC_subfam"/>
    <property type="match status" value="1"/>
</dbReference>
<organism evidence="14 15">
    <name type="scientific">Chromatocurvus halotolerans</name>
    <dbReference type="NCBI Taxonomy" id="1132028"/>
    <lineage>
        <taxon>Bacteria</taxon>
        <taxon>Pseudomonadati</taxon>
        <taxon>Pseudomonadota</taxon>
        <taxon>Gammaproteobacteria</taxon>
        <taxon>Cellvibrionales</taxon>
        <taxon>Halieaceae</taxon>
        <taxon>Chromatocurvus</taxon>
    </lineage>
</organism>
<sequence>MPCELGYTLPTFTATAPTAMRILLAPMEGVIDHTMREMLTGLGGIDRCVTEFLRVSGQLLPPRVFHRICPELQQGGVTRHGTPVFLQLLGGEPQVLAENAARGAELGAPGIDLNFGCPAKTVNRSDGGAILLREPGRVHAITAAVRRALPAATPLTVKVRLGFDDRSTFTEVISAISDAGASEIVIHARTRRDGYRPPAYWGEIERARACTELPLVANGEIWSPDDAVRCREASGSSDLMLGRGALCRPDLPRLVRSVDRGDPLAPMAWSDVRPLLRHFFELTLQGYDARYAGNPLKQWLVYLRSYYPQGAVLFESIKRLHDPAAIRAHLDGADRQGIAA</sequence>
<dbReference type="EC" id="1.3.1.-" evidence="9"/>
<dbReference type="GO" id="GO:0010181">
    <property type="term" value="F:FMN binding"/>
    <property type="evidence" value="ECO:0007669"/>
    <property type="project" value="UniProtKB-UniRule"/>
</dbReference>
<feature type="domain" description="DUS-like FMN-binding" evidence="13">
    <location>
        <begin position="23"/>
        <end position="299"/>
    </location>
</feature>
<dbReference type="Gene3D" id="3.20.20.70">
    <property type="entry name" value="Aldolase class I"/>
    <property type="match status" value="1"/>
</dbReference>
<dbReference type="GO" id="GO:0050660">
    <property type="term" value="F:flavin adenine dinucleotide binding"/>
    <property type="evidence" value="ECO:0007669"/>
    <property type="project" value="InterPro"/>
</dbReference>
<dbReference type="InterPro" id="IPR032886">
    <property type="entry name" value="DusC"/>
</dbReference>
<dbReference type="SUPFAM" id="SSF51395">
    <property type="entry name" value="FMN-linked oxidoreductases"/>
    <property type="match status" value="1"/>
</dbReference>
<feature type="active site" description="Proton donor" evidence="9 11">
    <location>
        <position position="117"/>
    </location>
</feature>
<feature type="site" description="Interacts with tRNA" evidence="9">
    <location>
        <position position="302"/>
    </location>
</feature>
<feature type="site" description="Interacts with tRNA; defines subfamily-specific binding signature" evidence="9">
    <location>
        <position position="54"/>
    </location>
</feature>
<keyword evidence="7 9" id="KW-0694">RNA-binding</keyword>
<dbReference type="PANTHER" id="PTHR45846">
    <property type="entry name" value="TRNA-DIHYDROURIDINE(47) SYNTHASE [NAD(P)(+)]-LIKE"/>
    <property type="match status" value="1"/>
</dbReference>
<evidence type="ECO:0000256" key="3">
    <source>
        <dbReference type="ARBA" id="ARBA00022630"/>
    </source>
</evidence>
<name>A0A4V2SC11_9GAMM</name>
<feature type="site" description="Interacts with tRNA; defines subfamily-specific binding signature" evidence="9">
    <location>
        <position position="318"/>
    </location>
</feature>
<keyword evidence="15" id="KW-1185">Reference proteome</keyword>
<protein>
    <recommendedName>
        <fullName evidence="9">tRNA-dihydrouridine(16) synthase</fullName>
        <ecNumber evidence="9">1.3.1.-</ecNumber>
    </recommendedName>
    <alternativeName>
        <fullName evidence="9">U16-specific dihydrouridine synthase</fullName>
        <shortName evidence="9">U16-specific Dus</shortName>
    </alternativeName>
    <alternativeName>
        <fullName evidence="9">tRNA-dihydrouridine synthase C</fullName>
    </alternativeName>
</protein>
<evidence type="ECO:0000259" key="13">
    <source>
        <dbReference type="Pfam" id="PF01207"/>
    </source>
</evidence>
<keyword evidence="6 9" id="KW-0521">NADP</keyword>
<feature type="binding site" evidence="12">
    <location>
        <position position="187"/>
    </location>
    <ligand>
        <name>FMN</name>
        <dbReference type="ChEBI" id="CHEBI:58210"/>
    </ligand>
</feature>
<keyword evidence="3 9" id="KW-0285">Flavoprotein</keyword>
<feature type="site" description="Interacts with tRNA" evidence="9">
    <location>
        <position position="195"/>
    </location>
</feature>
<comment type="function">
    <text evidence="9">Catalyzes the synthesis of 5,6-dihydrouridine (D), a modified base found in the D-loop of most tRNAs, via the reduction of the C5-C6 double bond in target uridines. Specifically modifies U16 in tRNAs.</text>
</comment>
<evidence type="ECO:0000256" key="5">
    <source>
        <dbReference type="ARBA" id="ARBA00022694"/>
    </source>
</evidence>
<dbReference type="EMBL" id="SLWX01000002">
    <property type="protein sequence ID" value="TCO77600.1"/>
    <property type="molecule type" value="Genomic_DNA"/>
</dbReference>
<dbReference type="PROSITE" id="PS01136">
    <property type="entry name" value="UPF0034"/>
    <property type="match status" value="1"/>
</dbReference>
<dbReference type="AlphaFoldDB" id="A0A4V2SC11"/>